<dbReference type="AlphaFoldDB" id="A0A3B0W2P1"/>
<dbReference type="PROSITE" id="PS51257">
    <property type="entry name" value="PROKAR_LIPOPROTEIN"/>
    <property type="match status" value="1"/>
</dbReference>
<reference evidence="2" key="1">
    <citation type="submission" date="2018-06" db="EMBL/GenBank/DDBJ databases">
        <authorList>
            <person name="Zhirakovskaya E."/>
        </authorList>
    </citation>
    <scope>NUCLEOTIDE SEQUENCE</scope>
</reference>
<feature type="compositionally biased region" description="Acidic residues" evidence="1">
    <location>
        <begin position="38"/>
        <end position="48"/>
    </location>
</feature>
<evidence type="ECO:0000256" key="1">
    <source>
        <dbReference type="SAM" id="MobiDB-lite"/>
    </source>
</evidence>
<proteinExistence type="predicted"/>
<gene>
    <name evidence="2" type="ORF">MNBD_CHLOROFLEXI01-2428</name>
</gene>
<evidence type="ECO:0008006" key="3">
    <source>
        <dbReference type="Google" id="ProtNLM"/>
    </source>
</evidence>
<dbReference type="EMBL" id="UOEU01001111">
    <property type="protein sequence ID" value="VAW43569.1"/>
    <property type="molecule type" value="Genomic_DNA"/>
</dbReference>
<dbReference type="SUPFAM" id="SSF82171">
    <property type="entry name" value="DPP6 N-terminal domain-like"/>
    <property type="match status" value="1"/>
</dbReference>
<feature type="compositionally biased region" description="Pro residues" evidence="1">
    <location>
        <begin position="60"/>
        <end position="78"/>
    </location>
</feature>
<feature type="region of interest" description="Disordered" evidence="1">
    <location>
        <begin position="31"/>
        <end position="86"/>
    </location>
</feature>
<protein>
    <recommendedName>
        <fullName evidence="3">WD40 repeat domain-containing protein</fullName>
    </recommendedName>
</protein>
<dbReference type="InterPro" id="IPR011042">
    <property type="entry name" value="6-blade_b-propeller_TolB-like"/>
</dbReference>
<evidence type="ECO:0000313" key="2">
    <source>
        <dbReference type="EMBL" id="VAW43569.1"/>
    </source>
</evidence>
<accession>A0A3B0W2P1</accession>
<name>A0A3B0W2P1_9ZZZZ</name>
<feature type="compositionally biased region" description="Polar residues" evidence="1">
    <location>
        <begin position="50"/>
        <end position="59"/>
    </location>
</feature>
<sequence>MQKTLLFRLGLGITLLLGSCRAKAETVATEPSIADTVSEAEIEAEEAESVPTNTAVPQPSNTPAPPTQIPATLPPPATATPLPTSTATAVPANVPALVWLPYASGNYGEPVLILQNGNLTQQALPVDAEIYFDYGAGWLAYGSKFWQAADNQDAVTNLHIYNFATETDQLWAEQIGRAAISPASSSQQLEVAVAVHNGQSFDLIIMSSPNNAIPLVTDIDPFFSWSPDGRQIAYLRDGDLFTTSKAGDSGNLPIARGIYQNSSWIGDAPLWLGDSGYLLLAETPFIVVAADGSETIVPLDADGNSLNGQRPFTMLYAPTHNQLIAESEGTFGSNVTVYQLGDGFKTAVPIQQITDAQLAGWYAESESVIVVSGGEATILSLEP</sequence>
<organism evidence="2">
    <name type="scientific">hydrothermal vent metagenome</name>
    <dbReference type="NCBI Taxonomy" id="652676"/>
    <lineage>
        <taxon>unclassified sequences</taxon>
        <taxon>metagenomes</taxon>
        <taxon>ecological metagenomes</taxon>
    </lineage>
</organism>
<dbReference type="Gene3D" id="2.120.10.30">
    <property type="entry name" value="TolB, C-terminal domain"/>
    <property type="match status" value="1"/>
</dbReference>